<name>A0A9D1MVS1_9FIRM</name>
<dbReference type="Pfam" id="PF18267">
    <property type="entry name" value="Rubredoxin_C"/>
    <property type="match status" value="1"/>
</dbReference>
<dbReference type="PANTHER" id="PTHR43429">
    <property type="entry name" value="PYRIDINE NUCLEOTIDE-DISULFIDE OXIDOREDUCTASE DOMAIN-CONTAINING"/>
    <property type="match status" value="1"/>
</dbReference>
<keyword evidence="3" id="KW-0274">FAD</keyword>
<comment type="cofactor">
    <cofactor evidence="1">
        <name>FAD</name>
        <dbReference type="ChEBI" id="CHEBI:57692"/>
    </cofactor>
</comment>
<dbReference type="SUPFAM" id="SSF51905">
    <property type="entry name" value="FAD/NAD(P)-binding domain"/>
    <property type="match status" value="1"/>
</dbReference>
<keyword evidence="2" id="KW-0285">Flavoprotein</keyword>
<dbReference type="PRINTS" id="PR00411">
    <property type="entry name" value="PNDRDTASEI"/>
</dbReference>
<evidence type="ECO:0000259" key="5">
    <source>
        <dbReference type="Pfam" id="PF18267"/>
    </source>
</evidence>
<proteinExistence type="predicted"/>
<protein>
    <submittedName>
        <fullName evidence="6">NAD(P)/FAD-dependent oxidoreductase</fullName>
    </submittedName>
</protein>
<dbReference type="PANTHER" id="PTHR43429:SF3">
    <property type="entry name" value="NITRITE REDUCTASE [NAD(P)H]"/>
    <property type="match status" value="1"/>
</dbReference>
<dbReference type="InterPro" id="IPR016156">
    <property type="entry name" value="FAD/NAD-linked_Rdtase_dimer_sf"/>
</dbReference>
<dbReference type="Pfam" id="PF07992">
    <property type="entry name" value="Pyr_redox_2"/>
    <property type="match status" value="1"/>
</dbReference>
<dbReference type="GO" id="GO:0016491">
    <property type="term" value="F:oxidoreductase activity"/>
    <property type="evidence" value="ECO:0007669"/>
    <property type="project" value="InterPro"/>
</dbReference>
<dbReference type="InterPro" id="IPR023753">
    <property type="entry name" value="FAD/NAD-binding_dom"/>
</dbReference>
<dbReference type="AlphaFoldDB" id="A0A9D1MVS1"/>
<feature type="domain" description="NADH-rubredoxin oxidoreductase C-terminal" evidence="5">
    <location>
        <begin position="323"/>
        <end position="385"/>
    </location>
</feature>
<accession>A0A9D1MVS1</accession>
<evidence type="ECO:0000259" key="4">
    <source>
        <dbReference type="Pfam" id="PF07992"/>
    </source>
</evidence>
<dbReference type="Gene3D" id="3.50.50.60">
    <property type="entry name" value="FAD/NAD(P)-binding domain"/>
    <property type="match status" value="2"/>
</dbReference>
<feature type="domain" description="FAD/NAD(P)-binding" evidence="4">
    <location>
        <begin position="2"/>
        <end position="300"/>
    </location>
</feature>
<dbReference type="InterPro" id="IPR041575">
    <property type="entry name" value="Rubredoxin_C"/>
</dbReference>
<dbReference type="Gene3D" id="3.30.390.30">
    <property type="match status" value="1"/>
</dbReference>
<sequence>MNYVIIGASAAGLAAAETIRSHDRTGRITVLTDEAYLPYSRPSISYYLKGAVRESGMYLRKSAYYRQKNIEVLTNSKVTQIDRSAKAVFCGRRKYPYDKLCIATGSKPFVPPMENVERKDNVYTFLDFASVKKIKEAAGPETRAVVVGAGLIGLKAAEGLSKVCKSVTVVELADRVLSSILDTGAAKPVKKHLEANGLTFCLEDTVVKAESRGRKVTAVELKSGRRLRCDLLVAAVGVRPHTELAEACGLEVARGIVTDPKTMATSDPDIFAAGDCVSSVDMLDGQRKIIALWPNAVKQGIAAGMHMCGVQQDGEPAFSVNAIDFYGMRISTCGIVSPPDETYTVRVQAGEESYKRLVLHENRLAGYVLINASENAGIYTALIANATDLGTLCCDVMETPSLFYFDKPTRITKLTGGVKI</sequence>
<gene>
    <name evidence="6" type="ORF">IAD23_05825</name>
</gene>
<organism evidence="6 7">
    <name type="scientific">Candidatus Scybalenecus merdavium</name>
    <dbReference type="NCBI Taxonomy" id="2840939"/>
    <lineage>
        <taxon>Bacteria</taxon>
        <taxon>Bacillati</taxon>
        <taxon>Bacillota</taxon>
        <taxon>Clostridia</taxon>
        <taxon>Eubacteriales</taxon>
        <taxon>Oscillospiraceae</taxon>
        <taxon>Oscillospiraceae incertae sedis</taxon>
        <taxon>Candidatus Scybalenecus</taxon>
    </lineage>
</organism>
<evidence type="ECO:0000313" key="6">
    <source>
        <dbReference type="EMBL" id="HIU69462.1"/>
    </source>
</evidence>
<dbReference type="EMBL" id="DVNM01000031">
    <property type="protein sequence ID" value="HIU69462.1"/>
    <property type="molecule type" value="Genomic_DNA"/>
</dbReference>
<dbReference type="InterPro" id="IPR050260">
    <property type="entry name" value="FAD-bd_OxRdtase"/>
</dbReference>
<evidence type="ECO:0000313" key="7">
    <source>
        <dbReference type="Proteomes" id="UP000824125"/>
    </source>
</evidence>
<reference evidence="6" key="1">
    <citation type="submission" date="2020-10" db="EMBL/GenBank/DDBJ databases">
        <authorList>
            <person name="Gilroy R."/>
        </authorList>
    </citation>
    <scope>NUCLEOTIDE SEQUENCE</scope>
    <source>
        <strain evidence="6">CHK176-6737</strain>
    </source>
</reference>
<dbReference type="InterPro" id="IPR036188">
    <property type="entry name" value="FAD/NAD-bd_sf"/>
</dbReference>
<dbReference type="PRINTS" id="PR00368">
    <property type="entry name" value="FADPNR"/>
</dbReference>
<evidence type="ECO:0000256" key="3">
    <source>
        <dbReference type="ARBA" id="ARBA00022827"/>
    </source>
</evidence>
<evidence type="ECO:0000256" key="2">
    <source>
        <dbReference type="ARBA" id="ARBA00022630"/>
    </source>
</evidence>
<comment type="caution">
    <text evidence="6">The sequence shown here is derived from an EMBL/GenBank/DDBJ whole genome shotgun (WGS) entry which is preliminary data.</text>
</comment>
<evidence type="ECO:0000256" key="1">
    <source>
        <dbReference type="ARBA" id="ARBA00001974"/>
    </source>
</evidence>
<reference evidence="6" key="2">
    <citation type="journal article" date="2021" name="PeerJ">
        <title>Extensive microbial diversity within the chicken gut microbiome revealed by metagenomics and culture.</title>
        <authorList>
            <person name="Gilroy R."/>
            <person name="Ravi A."/>
            <person name="Getino M."/>
            <person name="Pursley I."/>
            <person name="Horton D.L."/>
            <person name="Alikhan N.F."/>
            <person name="Baker D."/>
            <person name="Gharbi K."/>
            <person name="Hall N."/>
            <person name="Watson M."/>
            <person name="Adriaenssens E.M."/>
            <person name="Foster-Nyarko E."/>
            <person name="Jarju S."/>
            <person name="Secka A."/>
            <person name="Antonio M."/>
            <person name="Oren A."/>
            <person name="Chaudhuri R.R."/>
            <person name="La Ragione R."/>
            <person name="Hildebrand F."/>
            <person name="Pallen M.J."/>
        </authorList>
    </citation>
    <scope>NUCLEOTIDE SEQUENCE</scope>
    <source>
        <strain evidence="6">CHK176-6737</strain>
    </source>
</reference>
<dbReference type="Proteomes" id="UP000824125">
    <property type="component" value="Unassembled WGS sequence"/>
</dbReference>